<proteinExistence type="inferred from homology"/>
<reference evidence="15" key="1">
    <citation type="submission" date="2016-10" db="EMBL/GenBank/DDBJ databases">
        <authorList>
            <person name="Varghese N."/>
            <person name="Submissions S."/>
        </authorList>
    </citation>
    <scope>NUCLEOTIDE SEQUENCE [LARGE SCALE GENOMIC DNA]</scope>
    <source>
        <strain evidence="15">DSM 23413</strain>
    </source>
</reference>
<keyword evidence="5" id="KW-0808">Transferase</keyword>
<dbReference type="CDD" id="cd13972">
    <property type="entry name" value="UbiB"/>
    <property type="match status" value="1"/>
</dbReference>
<dbReference type="AlphaFoldDB" id="A0A1H5U0P1"/>
<keyword evidence="14" id="KW-0830">Ubiquinone</keyword>
<dbReference type="GO" id="GO:0016301">
    <property type="term" value="F:kinase activity"/>
    <property type="evidence" value="ECO:0007669"/>
    <property type="project" value="UniProtKB-KW"/>
</dbReference>
<keyword evidence="12" id="KW-0472">Membrane</keyword>
<evidence type="ECO:0000256" key="2">
    <source>
        <dbReference type="ARBA" id="ARBA00009670"/>
    </source>
</evidence>
<feature type="domain" description="ABC1 atypical kinase-like" evidence="13">
    <location>
        <begin position="97"/>
        <end position="342"/>
    </location>
</feature>
<dbReference type="NCBIfam" id="TIGR01982">
    <property type="entry name" value="UbiB"/>
    <property type="match status" value="1"/>
</dbReference>
<dbReference type="InterPro" id="IPR004147">
    <property type="entry name" value="ABC1_dom"/>
</dbReference>
<keyword evidence="11" id="KW-1133">Transmembrane helix</keyword>
<dbReference type="OrthoDB" id="9795390at2"/>
<sequence>MRGPHNIWRLIRTGATLERTGAMKVVLDAFEAPRSIRFLAHALGKPFMWLGYKGDPSMPPATRALTALGPAYIKFGQVLSTRPDVVGQELADHLRVLQDKLPPFPREEAMAEVERELERPLSEMFSEFSEPIAAASIAQVHKARLVETGEEVAVKVLRPGIERAFRRDIDAFYFAAGVIEKLIPGTRRLRPIDVITHFDGVVQGELDLRLESAAASEFAANTKDDEGFRLPPVMWAYSARRVMTLGWVDGVPLGDNAALDAAGHDRRALGERVLTLFLRHALRDGYFHADMHQGNMKVAPDGDIVAYDFGIMGHIDEYTRRVYAEILYGFIRRDYRRVAEVHFEAGYVPADRDVDEFARALRAVGEPIFGMDAAHISMGRLLSYLFEVTEKFGMQTRTELILLQRTMVVVEGVARSLDPHINIWQVARPVVEDYIKQSIGPRAVAADLLKTARVLARFGPRLPGMVEAALIAQANPARDDPAPGRRSGVWPALAGLAVGATLVLLAGNF</sequence>
<keyword evidence="8" id="KW-0547">Nucleotide-binding</keyword>
<name>A0A1H5U0P1_9RHOB</name>
<evidence type="ECO:0000313" key="15">
    <source>
        <dbReference type="Proteomes" id="UP000236742"/>
    </source>
</evidence>
<gene>
    <name evidence="14" type="ORF">SAMN05421751_103146</name>
</gene>
<evidence type="ECO:0000256" key="1">
    <source>
        <dbReference type="ARBA" id="ARBA00005020"/>
    </source>
</evidence>
<dbReference type="PANTHER" id="PTHR10566:SF113">
    <property type="entry name" value="PROTEIN ACTIVITY OF BC1 COMPLEX KINASE 7, CHLOROPLASTIC"/>
    <property type="match status" value="1"/>
</dbReference>
<dbReference type="UniPathway" id="UPA00232"/>
<dbReference type="PANTHER" id="PTHR10566">
    <property type="entry name" value="CHAPERONE-ACTIVITY OF BC1 COMPLEX CABC1 -RELATED"/>
    <property type="match status" value="1"/>
</dbReference>
<evidence type="ECO:0000256" key="10">
    <source>
        <dbReference type="ARBA" id="ARBA00022840"/>
    </source>
</evidence>
<dbReference type="SUPFAM" id="SSF56112">
    <property type="entry name" value="Protein kinase-like (PK-like)"/>
    <property type="match status" value="1"/>
</dbReference>
<evidence type="ECO:0000256" key="3">
    <source>
        <dbReference type="ARBA" id="ARBA00022475"/>
    </source>
</evidence>
<dbReference type="Proteomes" id="UP000236742">
    <property type="component" value="Unassembled WGS sequence"/>
</dbReference>
<keyword evidence="15" id="KW-1185">Reference proteome</keyword>
<dbReference type="EMBL" id="FNVD01000003">
    <property type="protein sequence ID" value="SEF68702.1"/>
    <property type="molecule type" value="Genomic_DNA"/>
</dbReference>
<keyword evidence="9" id="KW-0418">Kinase</keyword>
<dbReference type="RefSeq" id="WP_104007117.1">
    <property type="nucleotide sequence ID" value="NZ_FNVD01000003.1"/>
</dbReference>
<evidence type="ECO:0000313" key="14">
    <source>
        <dbReference type="EMBL" id="SEF68702.1"/>
    </source>
</evidence>
<evidence type="ECO:0000256" key="7">
    <source>
        <dbReference type="ARBA" id="ARBA00022692"/>
    </source>
</evidence>
<evidence type="ECO:0000259" key="13">
    <source>
        <dbReference type="Pfam" id="PF03109"/>
    </source>
</evidence>
<evidence type="ECO:0000256" key="6">
    <source>
        <dbReference type="ARBA" id="ARBA00022688"/>
    </source>
</evidence>
<dbReference type="InterPro" id="IPR050154">
    <property type="entry name" value="UbiB_kinase"/>
</dbReference>
<keyword evidence="10" id="KW-0067">ATP-binding</keyword>
<dbReference type="InterPro" id="IPR010232">
    <property type="entry name" value="UbiB"/>
</dbReference>
<dbReference type="InterPro" id="IPR045308">
    <property type="entry name" value="UbiB_bact"/>
</dbReference>
<comment type="pathway">
    <text evidence="1">Cofactor biosynthesis; ubiquinone biosynthesis [regulation].</text>
</comment>
<organism evidence="14 15">
    <name type="scientific">Jhaorihella thermophila</name>
    <dbReference type="NCBI Taxonomy" id="488547"/>
    <lineage>
        <taxon>Bacteria</taxon>
        <taxon>Pseudomonadati</taxon>
        <taxon>Pseudomonadota</taxon>
        <taxon>Alphaproteobacteria</taxon>
        <taxon>Rhodobacterales</taxon>
        <taxon>Paracoccaceae</taxon>
        <taxon>Jhaorihella</taxon>
    </lineage>
</organism>
<keyword evidence="6" id="KW-0831">Ubiquinone biosynthesis</keyword>
<dbReference type="Pfam" id="PF03109">
    <property type="entry name" value="ABC1"/>
    <property type="match status" value="1"/>
</dbReference>
<comment type="similarity">
    <text evidence="2">Belongs to the protein kinase superfamily. ADCK protein kinase family.</text>
</comment>
<accession>A0A1H5U0P1</accession>
<dbReference type="GO" id="GO:0005524">
    <property type="term" value="F:ATP binding"/>
    <property type="evidence" value="ECO:0007669"/>
    <property type="project" value="UniProtKB-KW"/>
</dbReference>
<protein>
    <submittedName>
        <fullName evidence="14">Ubiquinone biosynthesis protein</fullName>
    </submittedName>
</protein>
<dbReference type="GO" id="GO:0006744">
    <property type="term" value="P:ubiquinone biosynthetic process"/>
    <property type="evidence" value="ECO:0007669"/>
    <property type="project" value="UniProtKB-UniPathway"/>
</dbReference>
<evidence type="ECO:0000256" key="9">
    <source>
        <dbReference type="ARBA" id="ARBA00022777"/>
    </source>
</evidence>
<keyword evidence="4" id="KW-0997">Cell inner membrane</keyword>
<evidence type="ECO:0000256" key="4">
    <source>
        <dbReference type="ARBA" id="ARBA00022519"/>
    </source>
</evidence>
<evidence type="ECO:0000256" key="11">
    <source>
        <dbReference type="ARBA" id="ARBA00022989"/>
    </source>
</evidence>
<evidence type="ECO:0000256" key="12">
    <source>
        <dbReference type="ARBA" id="ARBA00023136"/>
    </source>
</evidence>
<evidence type="ECO:0000256" key="8">
    <source>
        <dbReference type="ARBA" id="ARBA00022741"/>
    </source>
</evidence>
<dbReference type="InterPro" id="IPR011009">
    <property type="entry name" value="Kinase-like_dom_sf"/>
</dbReference>
<keyword evidence="3" id="KW-1003">Cell membrane</keyword>
<evidence type="ECO:0000256" key="5">
    <source>
        <dbReference type="ARBA" id="ARBA00022679"/>
    </source>
</evidence>
<keyword evidence="7" id="KW-0812">Transmembrane</keyword>